<proteinExistence type="predicted"/>
<sequence length="53" mass="6140">MADRQAYTCVQAYWLDLNYAQQKKTNLKRKQKPKKEGDYIEGAAEFNITLAEG</sequence>
<gene>
    <name evidence="1" type="ORF">PROSTU_02561</name>
</gene>
<accession>A0AA87CQZ4</accession>
<reference evidence="2" key="2">
    <citation type="submission" date="2008-04" db="EMBL/GenBank/DDBJ databases">
        <title>Draft genome sequence of Providencia stuartii(ATCC 25827).</title>
        <authorList>
            <person name="Sudarsanam P."/>
            <person name="Ley R."/>
            <person name="Guruge J."/>
            <person name="Turnbaugh P.J."/>
            <person name="Mahowald M."/>
            <person name="Liep D."/>
            <person name="Gordon J."/>
        </authorList>
    </citation>
    <scope>NUCLEOTIDE SEQUENCE [LARGE SCALE GENOMIC DNA]</scope>
    <source>
        <strain evidence="2">ATCC 25827</strain>
    </source>
</reference>
<dbReference type="Proteomes" id="UP000004506">
    <property type="component" value="Unassembled WGS sequence"/>
</dbReference>
<organism evidence="1 2">
    <name type="scientific">Providencia stuartii ATCC 25827</name>
    <dbReference type="NCBI Taxonomy" id="471874"/>
    <lineage>
        <taxon>Bacteria</taxon>
        <taxon>Pseudomonadati</taxon>
        <taxon>Pseudomonadota</taxon>
        <taxon>Gammaproteobacteria</taxon>
        <taxon>Enterobacterales</taxon>
        <taxon>Morganellaceae</taxon>
        <taxon>Providencia</taxon>
    </lineage>
</organism>
<protein>
    <submittedName>
        <fullName evidence="1">Uncharacterized protein</fullName>
    </submittedName>
</protein>
<dbReference type="AlphaFoldDB" id="A0AA87CQZ4"/>
<evidence type="ECO:0000313" key="2">
    <source>
        <dbReference type="Proteomes" id="UP000004506"/>
    </source>
</evidence>
<dbReference type="EMBL" id="ABJD02000101">
    <property type="protein sequence ID" value="EDU59372.1"/>
    <property type="molecule type" value="Genomic_DNA"/>
</dbReference>
<name>A0AA87CQZ4_PROST</name>
<comment type="caution">
    <text evidence="1">The sequence shown here is derived from an EMBL/GenBank/DDBJ whole genome shotgun (WGS) entry which is preliminary data.</text>
</comment>
<reference evidence="1 2" key="3">
    <citation type="submission" date="2008-05" db="EMBL/GenBank/DDBJ databases">
        <authorList>
            <person name="Fulton L."/>
            <person name="Clifton S."/>
            <person name="Fulton B."/>
            <person name="Xu J."/>
            <person name="Minx P."/>
            <person name="Pepin K.H."/>
            <person name="Johnson M."/>
            <person name="Thiruvilangam P."/>
            <person name="Bhonagiri V."/>
            <person name="Nash W.E."/>
            <person name="Mardis E.R."/>
            <person name="Wilson R.K."/>
        </authorList>
    </citation>
    <scope>NUCLEOTIDE SEQUENCE [LARGE SCALE GENOMIC DNA]</scope>
    <source>
        <strain evidence="1 2">ATCC 25827</strain>
    </source>
</reference>
<reference evidence="2" key="1">
    <citation type="submission" date="2008-04" db="EMBL/GenBank/DDBJ databases">
        <title>Draft genome sequence of Providencia stuartii (ATCC 25827).</title>
        <authorList>
            <person name="Sudarsanam P."/>
            <person name="Ley R."/>
            <person name="Guruge J."/>
            <person name="Turnbaugh P.J."/>
            <person name="Mahowald M."/>
            <person name="Liep D."/>
            <person name="Gordon J."/>
        </authorList>
    </citation>
    <scope>NUCLEOTIDE SEQUENCE [LARGE SCALE GENOMIC DNA]</scope>
    <source>
        <strain evidence="2">ATCC 25827</strain>
    </source>
</reference>
<evidence type="ECO:0000313" key="1">
    <source>
        <dbReference type="EMBL" id="EDU59372.1"/>
    </source>
</evidence>